<dbReference type="eggNOG" id="ENOG50335CD">
    <property type="taxonomic scope" value="Bacteria"/>
</dbReference>
<evidence type="ECO:0000256" key="2">
    <source>
        <dbReference type="SAM" id="Phobius"/>
    </source>
</evidence>
<feature type="region of interest" description="Disordered" evidence="1">
    <location>
        <begin position="72"/>
        <end position="151"/>
    </location>
</feature>
<feature type="compositionally biased region" description="Basic and acidic residues" evidence="1">
    <location>
        <begin position="138"/>
        <end position="151"/>
    </location>
</feature>
<feature type="compositionally biased region" description="Polar residues" evidence="1">
    <location>
        <begin position="127"/>
        <end position="137"/>
    </location>
</feature>
<protein>
    <submittedName>
        <fullName evidence="3">Uncharacterized protein</fullName>
    </submittedName>
</protein>
<dbReference type="HOGENOM" id="CLU_1683807_0_0_10"/>
<dbReference type="RefSeq" id="WP_024566558.1">
    <property type="nucleotide sequence ID" value="NZ_CP007547.1"/>
</dbReference>
<dbReference type="STRING" id="1338011.BD94_1547"/>
<evidence type="ECO:0000256" key="1">
    <source>
        <dbReference type="SAM" id="MobiDB-lite"/>
    </source>
</evidence>
<proteinExistence type="predicted"/>
<dbReference type="KEGG" id="eao:BD94_1547"/>
<evidence type="ECO:0000313" key="3">
    <source>
        <dbReference type="EMBL" id="AIL45322.1"/>
    </source>
</evidence>
<feature type="transmembrane region" description="Helical" evidence="2">
    <location>
        <begin position="6"/>
        <end position="26"/>
    </location>
</feature>
<name>A0A077ECW1_9FLAO</name>
<dbReference type="EMBL" id="CP007547">
    <property type="protein sequence ID" value="AIL45322.1"/>
    <property type="molecule type" value="Genomic_DNA"/>
</dbReference>
<dbReference type="Proteomes" id="UP000028933">
    <property type="component" value="Chromosome"/>
</dbReference>
<gene>
    <name evidence="3" type="ORF">BD94_1547</name>
</gene>
<keyword evidence="2" id="KW-0472">Membrane</keyword>
<reference evidence="3" key="1">
    <citation type="journal article" date="2013" name="Lancet">
        <title>First case of E anophelis outbreak in an intensive-care unit.</title>
        <authorList>
            <person name="Teo J."/>
            <person name="Tan S.Y."/>
            <person name="Tay M."/>
            <person name="Ding Y."/>
            <person name="Kjelleberg S."/>
            <person name="Givskov M."/>
            <person name="Lin R.T."/>
            <person name="Yang L."/>
        </authorList>
    </citation>
    <scope>NUCLEOTIDE SEQUENCE [LARGE SCALE GENOMIC DNA]</scope>
    <source>
        <strain evidence="3">NUHP1</strain>
    </source>
</reference>
<accession>A0A077ECW1</accession>
<organism evidence="3 4">
    <name type="scientific">Elizabethkingia anophelis NUHP1</name>
    <dbReference type="NCBI Taxonomy" id="1338011"/>
    <lineage>
        <taxon>Bacteria</taxon>
        <taxon>Pseudomonadati</taxon>
        <taxon>Bacteroidota</taxon>
        <taxon>Flavobacteriia</taxon>
        <taxon>Flavobacteriales</taxon>
        <taxon>Weeksellaceae</taxon>
        <taxon>Elizabethkingia</taxon>
    </lineage>
</organism>
<evidence type="ECO:0000313" key="4">
    <source>
        <dbReference type="Proteomes" id="UP000028933"/>
    </source>
</evidence>
<keyword evidence="2" id="KW-0812">Transmembrane</keyword>
<sequence>MIKYSLILLGLYFLYYAGNILYDLFLRKEKIIHVDLTEEFSLGDFSKTRDQIPTSIGIEDVENIRTPQSFLKRELNLPTQSSSEEQPDLEDLRKRFEAEQDIDDMPLPAKNNSAPAVEERNQPDHANPSQPVSNMSDQDSKSEKKEKTKSHWKELLNLSETTVQMVANYDGQKVYHSII</sequence>
<dbReference type="AlphaFoldDB" id="A0A077ECW1"/>
<keyword evidence="2" id="KW-1133">Transmembrane helix</keyword>
<reference evidence="3" key="2">
    <citation type="journal article" date="2015" name="Genome Biol. Evol.">
        <title>Complete Genome Sequence and Transcriptomic Analysis of the Novel Pathogen Elizabethkingia anophelis in Response to Oxidative Stress.</title>
        <authorList>
            <person name="Li Y."/>
            <person name="Liu Y."/>
            <person name="Chew S.C."/>
            <person name="Tay M."/>
            <person name="Salido M.M."/>
            <person name="Teo J."/>
            <person name="Lauro F.M."/>
            <person name="Givskov M."/>
            <person name="Yang L."/>
        </authorList>
    </citation>
    <scope>NUCLEOTIDE SEQUENCE</scope>
    <source>
        <strain evidence="3">NUHP1</strain>
    </source>
</reference>